<protein>
    <recommendedName>
        <fullName evidence="2">RNA helicase</fullName>
        <ecNumber evidence="2">3.6.4.13</ecNumber>
    </recommendedName>
</protein>
<keyword evidence="6" id="KW-0067">ATP-binding</keyword>
<sequence>MLEKRGGETAPQKTSVKKRRKFFVHVDRKPQVQAARLELPVCMHEQEIIDAVHHNDVVLVSGATGTGKTTQVPQFLVEDGFGDAASPEYKGMIAVTQPRRVAAVTCARRVAYEMNTRLGSLVGYHVRHDAKFGEETKIKFVTDGVLLREVEDDVLLNKYSAIVIDEVHERSMNTDLLLAFLSRTTVLRRKQENSVGRLKVIVMSATLDVQGVFAGDGALFPNPPMVKVPSRQYPVTIHFARRTAEDYVDESFRKVSQIHRRLPQGGVLVFLSGRQEVEEVCKRLREEFGNRKIDIRDSEGQKTGIEVIPFYAMLADHLQRRVFDTFGEDIRKVVVATNIAETSVTVPGISYVVDSGRVKEKVYRKAGGGLLSAYEVKWVSQASAEQRAGRGGRTGAGHCYRLYSSAVYEQQFEEFRAPEIVRVPADSIVLRLRAMGIRHVTKFPFPTRPNVDELVAAEKVLLQLGALHSDQDGQNGQQCLLGVTKVGRELARIPLPPRFGRMLLAAWEDGDAFPYACRLAGVLTVGTVLERGEKEALHKVFYKERGELLREMGAVCAAEHSGRQDGRLDVRSITSFCGTFGLIGRSVVEAIRVSEQLEELFGWAPSALEPAEDRTERVLVRCFLKAFADQVGRRMRRDEAAELGVAPKRLRRAFVLRGGDGAFVEGKHVVDESAQFVVYWQLLEREAKVKGGGGGGAGRAEIRDDYDEMESDCEERGGGATRAAGAKEKFLRGVCAIEKEWLVEDARQLCELREVGGGRLGQRGGKRMVEAGVTYGGWPLGRVRVTPS</sequence>
<dbReference type="AlphaFoldDB" id="A0A2V3J1V0"/>
<dbReference type="EC" id="3.6.4.13" evidence="2"/>
<dbReference type="CDD" id="cd18791">
    <property type="entry name" value="SF2_C_RHA"/>
    <property type="match status" value="1"/>
</dbReference>
<dbReference type="InterPro" id="IPR011545">
    <property type="entry name" value="DEAD/DEAH_box_helicase_dom"/>
</dbReference>
<dbReference type="Gene3D" id="1.20.120.1080">
    <property type="match status" value="1"/>
</dbReference>
<dbReference type="GO" id="GO:0005730">
    <property type="term" value="C:nucleolus"/>
    <property type="evidence" value="ECO:0007669"/>
    <property type="project" value="TreeGrafter"/>
</dbReference>
<comment type="catalytic activity">
    <reaction evidence="7">
        <text>ATP + H2O = ADP + phosphate + H(+)</text>
        <dbReference type="Rhea" id="RHEA:13065"/>
        <dbReference type="ChEBI" id="CHEBI:15377"/>
        <dbReference type="ChEBI" id="CHEBI:15378"/>
        <dbReference type="ChEBI" id="CHEBI:30616"/>
        <dbReference type="ChEBI" id="CHEBI:43474"/>
        <dbReference type="ChEBI" id="CHEBI:456216"/>
        <dbReference type="EC" id="3.6.4.13"/>
    </reaction>
</comment>
<dbReference type="PANTHER" id="PTHR18934:SF99">
    <property type="entry name" value="ATP-DEPENDENT RNA HELICASE DHX37-RELATED"/>
    <property type="match status" value="1"/>
</dbReference>
<evidence type="ECO:0000256" key="2">
    <source>
        <dbReference type="ARBA" id="ARBA00012552"/>
    </source>
</evidence>
<dbReference type="EMBL" id="NBIV01000014">
    <property type="protein sequence ID" value="PXF48406.1"/>
    <property type="molecule type" value="Genomic_DNA"/>
</dbReference>
<dbReference type="PANTHER" id="PTHR18934">
    <property type="entry name" value="ATP-DEPENDENT RNA HELICASE"/>
    <property type="match status" value="1"/>
</dbReference>
<dbReference type="InterPro" id="IPR027417">
    <property type="entry name" value="P-loop_NTPase"/>
</dbReference>
<keyword evidence="3" id="KW-0547">Nucleotide-binding</keyword>
<dbReference type="GO" id="GO:0003723">
    <property type="term" value="F:RNA binding"/>
    <property type="evidence" value="ECO:0007669"/>
    <property type="project" value="TreeGrafter"/>
</dbReference>
<name>A0A2V3J1V0_9FLOR</name>
<evidence type="ECO:0000256" key="1">
    <source>
        <dbReference type="ARBA" id="ARBA00008792"/>
    </source>
</evidence>
<comment type="similarity">
    <text evidence="1">Belongs to the DEAD box helicase family. DEAH subfamily.</text>
</comment>
<organism evidence="10 11">
    <name type="scientific">Gracilariopsis chorda</name>
    <dbReference type="NCBI Taxonomy" id="448386"/>
    <lineage>
        <taxon>Eukaryota</taxon>
        <taxon>Rhodophyta</taxon>
        <taxon>Florideophyceae</taxon>
        <taxon>Rhodymeniophycidae</taxon>
        <taxon>Gracilariales</taxon>
        <taxon>Gracilariaceae</taxon>
        <taxon>Gracilariopsis</taxon>
    </lineage>
</organism>
<dbReference type="Gene3D" id="3.40.50.300">
    <property type="entry name" value="P-loop containing nucleotide triphosphate hydrolases"/>
    <property type="match status" value="2"/>
</dbReference>
<dbReference type="Proteomes" id="UP000247409">
    <property type="component" value="Unassembled WGS sequence"/>
</dbReference>
<evidence type="ECO:0000256" key="6">
    <source>
        <dbReference type="ARBA" id="ARBA00022840"/>
    </source>
</evidence>
<proteinExistence type="inferred from homology"/>
<dbReference type="GO" id="GO:0003724">
    <property type="term" value="F:RNA helicase activity"/>
    <property type="evidence" value="ECO:0007669"/>
    <property type="project" value="UniProtKB-EC"/>
</dbReference>
<evidence type="ECO:0000313" key="11">
    <source>
        <dbReference type="Proteomes" id="UP000247409"/>
    </source>
</evidence>
<evidence type="ECO:0000259" key="8">
    <source>
        <dbReference type="PROSITE" id="PS51192"/>
    </source>
</evidence>
<keyword evidence="5 10" id="KW-0347">Helicase</keyword>
<keyword evidence="11" id="KW-1185">Reference proteome</keyword>
<dbReference type="PROSITE" id="PS51192">
    <property type="entry name" value="HELICASE_ATP_BIND_1"/>
    <property type="match status" value="1"/>
</dbReference>
<dbReference type="InterPro" id="IPR002464">
    <property type="entry name" value="DNA/RNA_helicase_DEAH_CS"/>
</dbReference>
<evidence type="ECO:0000256" key="3">
    <source>
        <dbReference type="ARBA" id="ARBA00022741"/>
    </source>
</evidence>
<dbReference type="SUPFAM" id="SSF52540">
    <property type="entry name" value="P-loop containing nucleoside triphosphate hydrolases"/>
    <property type="match status" value="1"/>
</dbReference>
<dbReference type="SMART" id="SM00490">
    <property type="entry name" value="HELICc"/>
    <property type="match status" value="1"/>
</dbReference>
<dbReference type="InterPro" id="IPR014001">
    <property type="entry name" value="Helicase_ATP-bd"/>
</dbReference>
<evidence type="ECO:0000313" key="10">
    <source>
        <dbReference type="EMBL" id="PXF48406.1"/>
    </source>
</evidence>
<accession>A0A2V3J1V0</accession>
<dbReference type="FunFam" id="3.40.50.300:FF:000637">
    <property type="entry name" value="ATP-dependent RNA helicase DHX37/DHR1"/>
    <property type="match status" value="1"/>
</dbReference>
<dbReference type="Pfam" id="PF00270">
    <property type="entry name" value="DEAD"/>
    <property type="match status" value="1"/>
</dbReference>
<dbReference type="InterPro" id="IPR007502">
    <property type="entry name" value="Helicase-assoc_dom"/>
</dbReference>
<comment type="caution">
    <text evidence="10">The sequence shown here is derived from an EMBL/GenBank/DDBJ whole genome shotgun (WGS) entry which is preliminary data.</text>
</comment>
<feature type="domain" description="Helicase C-terminal" evidence="9">
    <location>
        <begin position="254"/>
        <end position="436"/>
    </location>
</feature>
<dbReference type="GO" id="GO:0000462">
    <property type="term" value="P:maturation of SSU-rRNA from tricistronic rRNA transcript (SSU-rRNA, 5.8S rRNA, LSU-rRNA)"/>
    <property type="evidence" value="ECO:0007669"/>
    <property type="project" value="TreeGrafter"/>
</dbReference>
<keyword evidence="4" id="KW-0378">Hydrolase</keyword>
<dbReference type="SMART" id="SM00847">
    <property type="entry name" value="HA2"/>
    <property type="match status" value="1"/>
</dbReference>
<feature type="domain" description="Helicase ATP-binding" evidence="8">
    <location>
        <begin position="49"/>
        <end position="225"/>
    </location>
</feature>
<dbReference type="OrthoDB" id="10253254at2759"/>
<dbReference type="GO" id="GO:0016787">
    <property type="term" value="F:hydrolase activity"/>
    <property type="evidence" value="ECO:0007669"/>
    <property type="project" value="UniProtKB-KW"/>
</dbReference>
<dbReference type="SMART" id="SM00487">
    <property type="entry name" value="DEXDc"/>
    <property type="match status" value="1"/>
</dbReference>
<dbReference type="GO" id="GO:0005524">
    <property type="term" value="F:ATP binding"/>
    <property type="evidence" value="ECO:0007669"/>
    <property type="project" value="UniProtKB-KW"/>
</dbReference>
<evidence type="ECO:0000259" key="9">
    <source>
        <dbReference type="PROSITE" id="PS51194"/>
    </source>
</evidence>
<dbReference type="STRING" id="448386.A0A2V3J1V0"/>
<dbReference type="PROSITE" id="PS51194">
    <property type="entry name" value="HELICASE_CTER"/>
    <property type="match status" value="1"/>
</dbReference>
<dbReference type="InterPro" id="IPR001650">
    <property type="entry name" value="Helicase_C-like"/>
</dbReference>
<dbReference type="PROSITE" id="PS00690">
    <property type="entry name" value="DEAH_ATP_HELICASE"/>
    <property type="match status" value="1"/>
</dbReference>
<dbReference type="Pfam" id="PF00271">
    <property type="entry name" value="Helicase_C"/>
    <property type="match status" value="1"/>
</dbReference>
<evidence type="ECO:0000256" key="5">
    <source>
        <dbReference type="ARBA" id="ARBA00022806"/>
    </source>
</evidence>
<evidence type="ECO:0000256" key="4">
    <source>
        <dbReference type="ARBA" id="ARBA00022801"/>
    </source>
</evidence>
<gene>
    <name evidence="10" type="ORF">BWQ96_01866</name>
</gene>
<reference evidence="10 11" key="1">
    <citation type="journal article" date="2018" name="Mol. Biol. Evol.">
        <title>Analysis of the draft genome of the red seaweed Gracilariopsis chorda provides insights into genome size evolution in Rhodophyta.</title>
        <authorList>
            <person name="Lee J."/>
            <person name="Yang E.C."/>
            <person name="Graf L."/>
            <person name="Yang J.H."/>
            <person name="Qiu H."/>
            <person name="Zel Zion U."/>
            <person name="Chan C.X."/>
            <person name="Stephens T.G."/>
            <person name="Weber A.P.M."/>
            <person name="Boo G.H."/>
            <person name="Boo S.M."/>
            <person name="Kim K.M."/>
            <person name="Shin Y."/>
            <person name="Jung M."/>
            <person name="Lee S.J."/>
            <person name="Yim H.S."/>
            <person name="Lee J.H."/>
            <person name="Bhattacharya D."/>
            <person name="Yoon H.S."/>
        </authorList>
    </citation>
    <scope>NUCLEOTIDE SEQUENCE [LARGE SCALE GENOMIC DNA]</scope>
    <source>
        <strain evidence="10 11">SKKU-2015</strain>
        <tissue evidence="10">Whole body</tissue>
    </source>
</reference>
<evidence type="ECO:0000256" key="7">
    <source>
        <dbReference type="ARBA" id="ARBA00047984"/>
    </source>
</evidence>